<dbReference type="EMBL" id="JASJUT010000010">
    <property type="protein sequence ID" value="MDK2597242.1"/>
    <property type="molecule type" value="Genomic_DNA"/>
</dbReference>
<protein>
    <submittedName>
        <fullName evidence="1">Uncharacterized protein</fullName>
    </submittedName>
</protein>
<dbReference type="Proteomes" id="UP001231915">
    <property type="component" value="Unassembled WGS sequence"/>
</dbReference>
<reference evidence="1 2" key="1">
    <citation type="submission" date="2023-05" db="EMBL/GenBank/DDBJ databases">
        <title>Pseudoalteromonas ardens sp. nov., Pseudoalteromonas obscura sp. nov., and Pseudoalteromonas umbrosa sp. nov., isolated from the coral Montipora capitata.</title>
        <authorList>
            <person name="Thomas E.M."/>
            <person name="Smith E.M."/>
            <person name="Papke E."/>
            <person name="Shlafstein M.D."/>
            <person name="Oline D.K."/>
            <person name="Videau P."/>
            <person name="Saw J.H."/>
            <person name="Strangman W.K."/>
            <person name="Ushijima B."/>
        </authorList>
    </citation>
    <scope>NUCLEOTIDE SEQUENCE [LARGE SCALE GENOMIC DNA]</scope>
    <source>
        <strain evidence="1 2">P94</strain>
    </source>
</reference>
<gene>
    <name evidence="1" type="ORF">QNM18_19490</name>
</gene>
<comment type="caution">
    <text evidence="1">The sequence shown here is derived from an EMBL/GenBank/DDBJ whole genome shotgun (WGS) entry which is preliminary data.</text>
</comment>
<accession>A0ABT7EQB6</accession>
<keyword evidence="2" id="KW-1185">Reference proteome</keyword>
<proteinExistence type="predicted"/>
<dbReference type="RefSeq" id="WP_284138194.1">
    <property type="nucleotide sequence ID" value="NZ_JASJUT010000010.1"/>
</dbReference>
<evidence type="ECO:0000313" key="1">
    <source>
        <dbReference type="EMBL" id="MDK2597242.1"/>
    </source>
</evidence>
<evidence type="ECO:0000313" key="2">
    <source>
        <dbReference type="Proteomes" id="UP001231915"/>
    </source>
</evidence>
<organism evidence="1 2">
    <name type="scientific">Pseudoalteromonas obscura</name>
    <dbReference type="NCBI Taxonomy" id="3048491"/>
    <lineage>
        <taxon>Bacteria</taxon>
        <taxon>Pseudomonadati</taxon>
        <taxon>Pseudomonadota</taxon>
        <taxon>Gammaproteobacteria</taxon>
        <taxon>Alteromonadales</taxon>
        <taxon>Pseudoalteromonadaceae</taxon>
        <taxon>Pseudoalteromonas</taxon>
    </lineage>
</organism>
<name>A0ABT7EQB6_9GAMM</name>
<sequence length="60" mass="6540">MKLKINKKAIKSLSKDSKALPVMQTPNIAGGGGNPFPATVFEKGCRWFTHMQVGTCKHPL</sequence>